<dbReference type="NCBIfam" id="NF001492">
    <property type="entry name" value="PRK00346.2-2"/>
    <property type="match status" value="1"/>
</dbReference>
<accession>A0A1K2IMR7</accession>
<evidence type="ECO:0000259" key="10">
    <source>
        <dbReference type="Pfam" id="PF01975"/>
    </source>
</evidence>
<evidence type="ECO:0000256" key="2">
    <source>
        <dbReference type="ARBA" id="ARBA00001946"/>
    </source>
</evidence>
<evidence type="ECO:0000256" key="4">
    <source>
        <dbReference type="ARBA" id="ARBA00011062"/>
    </source>
</evidence>
<comment type="cofactor">
    <cofactor evidence="9">
        <name>a divalent metal cation</name>
        <dbReference type="ChEBI" id="CHEBI:60240"/>
    </cofactor>
    <text evidence="9">Binds 1 divalent metal cation per subunit.</text>
</comment>
<dbReference type="InterPro" id="IPR036523">
    <property type="entry name" value="SurE-like_sf"/>
</dbReference>
<proteinExistence type="inferred from homology"/>
<dbReference type="Proteomes" id="UP000182544">
    <property type="component" value="Unassembled WGS sequence"/>
</dbReference>
<dbReference type="SUPFAM" id="SSF64167">
    <property type="entry name" value="SurE-like"/>
    <property type="match status" value="1"/>
</dbReference>
<dbReference type="NCBIfam" id="TIGR00087">
    <property type="entry name" value="surE"/>
    <property type="match status" value="1"/>
</dbReference>
<keyword evidence="6 9" id="KW-0479">Metal-binding</keyword>
<evidence type="ECO:0000313" key="12">
    <source>
        <dbReference type="Proteomes" id="UP000182544"/>
    </source>
</evidence>
<comment type="similarity">
    <text evidence="4 9">Belongs to the SurE nucleotidase family.</text>
</comment>
<dbReference type="GO" id="GO:0005737">
    <property type="term" value="C:cytoplasm"/>
    <property type="evidence" value="ECO:0007669"/>
    <property type="project" value="UniProtKB-SubCell"/>
</dbReference>
<dbReference type="GO" id="GO:0008253">
    <property type="term" value="F:5'-nucleotidase activity"/>
    <property type="evidence" value="ECO:0007669"/>
    <property type="project" value="UniProtKB-UniRule"/>
</dbReference>
<comment type="cofactor">
    <cofactor evidence="2">
        <name>Mg(2+)</name>
        <dbReference type="ChEBI" id="CHEBI:18420"/>
    </cofactor>
</comment>
<evidence type="ECO:0000256" key="7">
    <source>
        <dbReference type="ARBA" id="ARBA00022741"/>
    </source>
</evidence>
<dbReference type="InterPro" id="IPR030048">
    <property type="entry name" value="SurE"/>
</dbReference>
<reference evidence="11 12" key="1">
    <citation type="submission" date="2016-10" db="EMBL/GenBank/DDBJ databases">
        <authorList>
            <person name="de Groot N.N."/>
        </authorList>
    </citation>
    <scope>NUCLEOTIDE SEQUENCE [LARGE SCALE GENOMIC DNA]</scope>
    <source>
        <strain evidence="11 12">DSM 18180</strain>
    </source>
</reference>
<feature type="binding site" evidence="9">
    <location>
        <position position="23"/>
    </location>
    <ligand>
        <name>a divalent metal cation</name>
        <dbReference type="ChEBI" id="CHEBI:60240"/>
    </ligand>
</feature>
<name>A0A1K2IMR7_9FLAO</name>
<dbReference type="EC" id="3.1.3.5" evidence="9"/>
<comment type="catalytic activity">
    <reaction evidence="1 9">
        <text>a ribonucleoside 5'-phosphate + H2O = a ribonucleoside + phosphate</text>
        <dbReference type="Rhea" id="RHEA:12484"/>
        <dbReference type="ChEBI" id="CHEBI:15377"/>
        <dbReference type="ChEBI" id="CHEBI:18254"/>
        <dbReference type="ChEBI" id="CHEBI:43474"/>
        <dbReference type="ChEBI" id="CHEBI:58043"/>
        <dbReference type="EC" id="3.1.3.5"/>
    </reaction>
</comment>
<evidence type="ECO:0000256" key="5">
    <source>
        <dbReference type="ARBA" id="ARBA00022490"/>
    </source>
</evidence>
<dbReference type="GO" id="GO:0000166">
    <property type="term" value="F:nucleotide binding"/>
    <property type="evidence" value="ECO:0007669"/>
    <property type="project" value="UniProtKB-KW"/>
</dbReference>
<dbReference type="PANTHER" id="PTHR30457:SF0">
    <property type="entry name" value="PHOSPHATASE, PUTATIVE (AFU_ORTHOLOGUE AFUA_4G01070)-RELATED"/>
    <property type="match status" value="1"/>
</dbReference>
<comment type="function">
    <text evidence="9">Nucleotidase that shows phosphatase activity on nucleoside 5'-monophosphates.</text>
</comment>
<dbReference type="Gene3D" id="3.40.1210.10">
    <property type="entry name" value="Survival protein SurE-like phosphatase/nucleotidase"/>
    <property type="match status" value="1"/>
</dbReference>
<dbReference type="AlphaFoldDB" id="A0A1K2IMR7"/>
<keyword evidence="7 9" id="KW-0547">Nucleotide-binding</keyword>
<feature type="binding site" evidence="9">
    <location>
        <position position="111"/>
    </location>
    <ligand>
        <name>a divalent metal cation</name>
        <dbReference type="ChEBI" id="CHEBI:60240"/>
    </ligand>
</feature>
<dbReference type="HAMAP" id="MF_00060">
    <property type="entry name" value="SurE"/>
    <property type="match status" value="1"/>
</dbReference>
<dbReference type="Pfam" id="PF01975">
    <property type="entry name" value="SurE"/>
    <property type="match status" value="1"/>
</dbReference>
<feature type="domain" description="Survival protein SurE-like phosphatase/nucleotidase" evidence="10">
    <location>
        <begin position="18"/>
        <end position="204"/>
    </location>
</feature>
<dbReference type="FunFam" id="3.40.1210.10:FF:000001">
    <property type="entry name" value="5'/3'-nucleotidase SurE"/>
    <property type="match status" value="1"/>
</dbReference>
<feature type="binding site" evidence="9">
    <location>
        <position position="24"/>
    </location>
    <ligand>
        <name>a divalent metal cation</name>
        <dbReference type="ChEBI" id="CHEBI:60240"/>
    </ligand>
</feature>
<dbReference type="InterPro" id="IPR002828">
    <property type="entry name" value="SurE-like_Pase/nucleotidase"/>
</dbReference>
<comment type="subcellular location">
    <subcellularLocation>
        <location evidence="3 9">Cytoplasm</location>
    </subcellularLocation>
</comment>
<keyword evidence="12" id="KW-1185">Reference proteome</keyword>
<dbReference type="EMBL" id="FPKV01000003">
    <property type="protein sequence ID" value="SFZ93496.1"/>
    <property type="molecule type" value="Genomic_DNA"/>
</dbReference>
<dbReference type="GO" id="GO:0046872">
    <property type="term" value="F:metal ion binding"/>
    <property type="evidence" value="ECO:0007669"/>
    <property type="project" value="UniProtKB-UniRule"/>
</dbReference>
<evidence type="ECO:0000313" key="11">
    <source>
        <dbReference type="EMBL" id="SFZ93496.1"/>
    </source>
</evidence>
<evidence type="ECO:0000256" key="8">
    <source>
        <dbReference type="ARBA" id="ARBA00022801"/>
    </source>
</evidence>
<organism evidence="11 12">
    <name type="scientific">Flaviramulus basaltis</name>
    <dbReference type="NCBI Taxonomy" id="369401"/>
    <lineage>
        <taxon>Bacteria</taxon>
        <taxon>Pseudomonadati</taxon>
        <taxon>Bacteroidota</taxon>
        <taxon>Flavobacteriia</taxon>
        <taxon>Flavobacteriales</taxon>
        <taxon>Flavobacteriaceae</taxon>
        <taxon>Flaviramulus</taxon>
    </lineage>
</organism>
<feature type="binding site" evidence="9">
    <location>
        <position position="54"/>
    </location>
    <ligand>
        <name>a divalent metal cation</name>
        <dbReference type="ChEBI" id="CHEBI:60240"/>
    </ligand>
</feature>
<evidence type="ECO:0000256" key="3">
    <source>
        <dbReference type="ARBA" id="ARBA00004496"/>
    </source>
</evidence>
<dbReference type="NCBIfam" id="NF001490">
    <property type="entry name" value="PRK00346.1-4"/>
    <property type="match status" value="1"/>
</dbReference>
<sequence>MYFSDVISRINMTKKPLILVTNDDGINAPGIRTLISVMNTLGDVVVVAPDSPQSGMGHAITLNSTLYAEQVFVNDGPQKEYSCSGTPADCVKLAIREILDRKPDLCVSGINHGSNSSINVIYSGTMSAAVEAGIEGIPAIGFSLLDYTWNANFEASKSFVKTIAKKVLKEGLPDGIVLNVNVPNILKENIKGIKISRQAKANWVEEFDKRKNPQGKDYYWLSGKFVNLDGGEDTDEWALENNYVSVVPIQFDLTAHHFIKELNTWNLND</sequence>
<evidence type="ECO:0000256" key="9">
    <source>
        <dbReference type="HAMAP-Rule" id="MF_00060"/>
    </source>
</evidence>
<dbReference type="PANTHER" id="PTHR30457">
    <property type="entry name" value="5'-NUCLEOTIDASE SURE"/>
    <property type="match status" value="1"/>
</dbReference>
<dbReference type="STRING" id="369401.SAMN05428642_103166"/>
<keyword evidence="5 9" id="KW-0963">Cytoplasm</keyword>
<protein>
    <recommendedName>
        <fullName evidence="9">5'-nucleotidase SurE</fullName>
        <ecNumber evidence="9">3.1.3.5</ecNumber>
    </recommendedName>
    <alternativeName>
        <fullName evidence="9">Nucleoside 5'-monophosphate phosphohydrolase</fullName>
    </alternativeName>
</protein>
<gene>
    <name evidence="9" type="primary">surE</name>
    <name evidence="11" type="ORF">SAMN05428642_103166</name>
</gene>
<keyword evidence="8 9" id="KW-0378">Hydrolase</keyword>
<evidence type="ECO:0000256" key="6">
    <source>
        <dbReference type="ARBA" id="ARBA00022723"/>
    </source>
</evidence>
<evidence type="ECO:0000256" key="1">
    <source>
        <dbReference type="ARBA" id="ARBA00000815"/>
    </source>
</evidence>